<comment type="similarity">
    <text evidence="3">Belongs to the CSN4 family.</text>
</comment>
<dbReference type="EMBL" id="HACM01005348">
    <property type="protein sequence ID" value="CRZ05790.1"/>
    <property type="molecule type" value="Transcribed_RNA"/>
</dbReference>
<dbReference type="InterPro" id="IPR036390">
    <property type="entry name" value="WH_DNA-bd_sf"/>
</dbReference>
<evidence type="ECO:0000256" key="2">
    <source>
        <dbReference type="ARBA" id="ARBA00004496"/>
    </source>
</evidence>
<organism evidence="9">
    <name type="scientific">Spongospora subterranea</name>
    <dbReference type="NCBI Taxonomy" id="70186"/>
    <lineage>
        <taxon>Eukaryota</taxon>
        <taxon>Sar</taxon>
        <taxon>Rhizaria</taxon>
        <taxon>Endomyxa</taxon>
        <taxon>Phytomyxea</taxon>
        <taxon>Plasmodiophorida</taxon>
        <taxon>Plasmodiophoridae</taxon>
        <taxon>Spongospora</taxon>
    </lineage>
</organism>
<dbReference type="GO" id="GO:0005829">
    <property type="term" value="C:cytosol"/>
    <property type="evidence" value="ECO:0007669"/>
    <property type="project" value="TreeGrafter"/>
</dbReference>
<dbReference type="SMART" id="SM00088">
    <property type="entry name" value="PINT"/>
    <property type="match status" value="1"/>
</dbReference>
<dbReference type="InterPro" id="IPR000717">
    <property type="entry name" value="PCI_dom"/>
</dbReference>
<dbReference type="PROSITE" id="PS50250">
    <property type="entry name" value="PCI"/>
    <property type="match status" value="1"/>
</dbReference>
<protein>
    <recommendedName>
        <fullName evidence="4">COP9 signalosome complex subunit 4</fullName>
    </recommendedName>
</protein>
<dbReference type="InterPro" id="IPR054559">
    <property type="entry name" value="PSMD12-CSN4-like_N"/>
</dbReference>
<dbReference type="Pfam" id="PF22241">
    <property type="entry name" value="PSMD12-CSN4_N"/>
    <property type="match status" value="1"/>
</dbReference>
<reference evidence="9" key="1">
    <citation type="submission" date="2015-04" db="EMBL/GenBank/DDBJ databases">
        <title>The genome sequence of the plant pathogenic Rhizarian Plasmodiophora brassicae reveals insights in its biotrophic life cycle and the origin of chitin synthesis.</title>
        <authorList>
            <person name="Schwelm A."/>
            <person name="Fogelqvist J."/>
            <person name="Knaust A."/>
            <person name="Julke S."/>
            <person name="Lilja T."/>
            <person name="Dhandapani V."/>
            <person name="Bonilla-Rosso G."/>
            <person name="Karlsson M."/>
            <person name="Shevchenko A."/>
            <person name="Choi S.R."/>
            <person name="Kim H.G."/>
            <person name="Park J.Y."/>
            <person name="Lim Y.P."/>
            <person name="Ludwig-Muller J."/>
            <person name="Dixelius C."/>
        </authorList>
    </citation>
    <scope>NUCLEOTIDE SEQUENCE</scope>
    <source>
        <tissue evidence="9">Potato root galls</tissue>
    </source>
</reference>
<evidence type="ECO:0000313" key="9">
    <source>
        <dbReference type="EMBL" id="CRZ05790.1"/>
    </source>
</evidence>
<keyword evidence="7" id="KW-0539">Nucleus</keyword>
<accession>A0A0H5QV73</accession>
<dbReference type="InterPro" id="IPR036388">
    <property type="entry name" value="WH-like_DNA-bd_sf"/>
</dbReference>
<dbReference type="PANTHER" id="PTHR10855">
    <property type="entry name" value="26S PROTEASOME NON-ATPASE REGULATORY SUBUNIT 12/COP9 SIGNALOSOME COMPLEX SUBUNIT 4"/>
    <property type="match status" value="1"/>
</dbReference>
<evidence type="ECO:0000256" key="5">
    <source>
        <dbReference type="ARBA" id="ARBA00022490"/>
    </source>
</evidence>
<evidence type="ECO:0000256" key="7">
    <source>
        <dbReference type="ARBA" id="ARBA00023242"/>
    </source>
</evidence>
<dbReference type="InterPro" id="IPR040134">
    <property type="entry name" value="PSMD12/CSN4"/>
</dbReference>
<evidence type="ECO:0000256" key="3">
    <source>
        <dbReference type="ARBA" id="ARBA00010417"/>
    </source>
</evidence>
<evidence type="ECO:0000256" key="6">
    <source>
        <dbReference type="ARBA" id="ARBA00022790"/>
    </source>
</evidence>
<feature type="domain" description="PCI" evidence="8">
    <location>
        <begin position="194"/>
        <end position="358"/>
    </location>
</feature>
<dbReference type="PANTHER" id="PTHR10855:SF2">
    <property type="entry name" value="COP9 SIGNALOSOME COMPLEX SUBUNIT 4"/>
    <property type="match status" value="1"/>
</dbReference>
<evidence type="ECO:0000259" key="8">
    <source>
        <dbReference type="PROSITE" id="PS50250"/>
    </source>
</evidence>
<sequence length="393" mass="43056">VSDIVLSSAPLDEKLATFKTVIDDVIVNGAFEIMANTITLLLHKVGESNPITRPAISYIVDSLANVTDDQELEKLCAHTLSLMRNKIMYYGDDCLTLSVLQSEVHQAKEEYSQAAKILAEVDLDHISEVAARANLLLRITELYLADDDSVAASRYVLRAHRLIGQCANNTALLVRHKSSYAQVLDAERKFQDAALRYLSLSQMDCPDLISDTDQVIALQHAATCAILAGAGPSRSRVLALLYNDPRARALPNYAMLEAMHCNKIIGPEQQTQFRELLKPHQNADLAGGSTILQRAVLEHNMLAVSKLYQNISLSSLGKRLSISCEEAETVAALMIEQGRMHGIIDQVAQSIIFQDVNIKCPLGSWDDQIQAFCSSLNSVADNVADQIAVGRAT</sequence>
<proteinExistence type="inferred from homology"/>
<evidence type="ECO:0000256" key="4">
    <source>
        <dbReference type="ARBA" id="ARBA00014881"/>
    </source>
</evidence>
<dbReference type="Pfam" id="PF01399">
    <property type="entry name" value="PCI"/>
    <property type="match status" value="1"/>
</dbReference>
<feature type="non-terminal residue" evidence="9">
    <location>
        <position position="1"/>
    </location>
</feature>
<evidence type="ECO:0000256" key="1">
    <source>
        <dbReference type="ARBA" id="ARBA00004123"/>
    </source>
</evidence>
<dbReference type="Gene3D" id="1.10.10.10">
    <property type="entry name" value="Winged helix-like DNA-binding domain superfamily/Winged helix DNA-binding domain"/>
    <property type="match status" value="1"/>
</dbReference>
<keyword evidence="5" id="KW-0963">Cytoplasm</keyword>
<dbReference type="AlphaFoldDB" id="A0A0H5QV73"/>
<keyword evidence="6" id="KW-0736">Signalosome</keyword>
<name>A0A0H5QV73_9EUKA</name>
<comment type="subcellular location">
    <subcellularLocation>
        <location evidence="2">Cytoplasm</location>
    </subcellularLocation>
    <subcellularLocation>
        <location evidence="1">Nucleus</location>
    </subcellularLocation>
</comment>
<dbReference type="SUPFAM" id="SSF46785">
    <property type="entry name" value="Winged helix' DNA-binding domain"/>
    <property type="match status" value="1"/>
</dbReference>
<dbReference type="GO" id="GO:0008180">
    <property type="term" value="C:COP9 signalosome"/>
    <property type="evidence" value="ECO:0007669"/>
    <property type="project" value="UniProtKB-KW"/>
</dbReference>